<evidence type="ECO:0000313" key="2">
    <source>
        <dbReference type="Proteomes" id="UP000887577"/>
    </source>
</evidence>
<keyword evidence="2" id="KW-1185">Reference proteome</keyword>
<sequence>MNAINENKTNAKDKAVKRIVKRSKRKQKPYNELSRSEQCRRRKHVEKIAPVAGYFSRNKLQKRIIDEHPKQQSVKVNDKFEVKFFDFGELLEHDLKTIGVEELPSHLTIVLSGDYGNFKLLLQVKV</sequence>
<dbReference type="WBParaSite" id="PSU_v2.g18906.t1">
    <property type="protein sequence ID" value="PSU_v2.g18906.t1"/>
    <property type="gene ID" value="PSU_v2.g18906"/>
</dbReference>
<dbReference type="Proteomes" id="UP000887577">
    <property type="component" value="Unplaced"/>
</dbReference>
<protein>
    <submittedName>
        <fullName evidence="3">Uncharacterized protein</fullName>
    </submittedName>
</protein>
<organism evidence="2 3">
    <name type="scientific">Panagrolaimus superbus</name>
    <dbReference type="NCBI Taxonomy" id="310955"/>
    <lineage>
        <taxon>Eukaryota</taxon>
        <taxon>Metazoa</taxon>
        <taxon>Ecdysozoa</taxon>
        <taxon>Nematoda</taxon>
        <taxon>Chromadorea</taxon>
        <taxon>Rhabditida</taxon>
        <taxon>Tylenchina</taxon>
        <taxon>Panagrolaimomorpha</taxon>
        <taxon>Panagrolaimoidea</taxon>
        <taxon>Panagrolaimidae</taxon>
        <taxon>Panagrolaimus</taxon>
    </lineage>
</organism>
<evidence type="ECO:0000256" key="1">
    <source>
        <dbReference type="SAM" id="MobiDB-lite"/>
    </source>
</evidence>
<feature type="compositionally biased region" description="Basic residues" evidence="1">
    <location>
        <begin position="17"/>
        <end position="28"/>
    </location>
</feature>
<feature type="region of interest" description="Disordered" evidence="1">
    <location>
        <begin position="1"/>
        <end position="39"/>
    </location>
</feature>
<accession>A0A914YNJ3</accession>
<dbReference type="AlphaFoldDB" id="A0A914YNJ3"/>
<reference evidence="3" key="1">
    <citation type="submission" date="2022-11" db="UniProtKB">
        <authorList>
            <consortium name="WormBaseParasite"/>
        </authorList>
    </citation>
    <scope>IDENTIFICATION</scope>
</reference>
<name>A0A914YNJ3_9BILA</name>
<proteinExistence type="predicted"/>
<evidence type="ECO:0000313" key="3">
    <source>
        <dbReference type="WBParaSite" id="PSU_v2.g18906.t1"/>
    </source>
</evidence>